<evidence type="ECO:0000313" key="1">
    <source>
        <dbReference type="EMBL" id="GAA4502620.1"/>
    </source>
</evidence>
<organism evidence="1 2">
    <name type="scientific">Pseudaeromonas paramecii</name>
    <dbReference type="NCBI Taxonomy" id="2138166"/>
    <lineage>
        <taxon>Bacteria</taxon>
        <taxon>Pseudomonadati</taxon>
        <taxon>Pseudomonadota</taxon>
        <taxon>Gammaproteobacteria</taxon>
        <taxon>Aeromonadales</taxon>
        <taxon>Aeromonadaceae</taxon>
        <taxon>Pseudaeromonas</taxon>
    </lineage>
</organism>
<protein>
    <submittedName>
        <fullName evidence="1">YkgJ family cysteine cluster protein</fullName>
    </submittedName>
</protein>
<accession>A0ABP8QFQ7</accession>
<dbReference type="EMBL" id="BAABFC010000021">
    <property type="protein sequence ID" value="GAA4502620.1"/>
    <property type="molecule type" value="Genomic_DNA"/>
</dbReference>
<dbReference type="Proteomes" id="UP001501321">
    <property type="component" value="Unassembled WGS sequence"/>
</dbReference>
<name>A0ABP8QFQ7_9GAMM</name>
<comment type="caution">
    <text evidence="1">The sequence shown here is derived from an EMBL/GenBank/DDBJ whole genome shotgun (WGS) entry which is preliminary data.</text>
</comment>
<proteinExistence type="predicted"/>
<dbReference type="RefSeq" id="WP_345014127.1">
    <property type="nucleotide sequence ID" value="NZ_BAABFC010000021.1"/>
</dbReference>
<gene>
    <name evidence="1" type="ORF">GCM10023095_27560</name>
</gene>
<dbReference type="InterPro" id="IPR005358">
    <property type="entry name" value="Puta_zinc/iron-chelating_dom"/>
</dbReference>
<evidence type="ECO:0000313" key="2">
    <source>
        <dbReference type="Proteomes" id="UP001501321"/>
    </source>
</evidence>
<keyword evidence="2" id="KW-1185">Reference proteome</keyword>
<sequence>MSGDNVCMSCGACCGFFRVSFYWGEVEGEYQVPEALVEPLPPFRGCMLGTNQAQPRCVALTGTIGEAVSCTIYPNRPSPCREFEAGDAEGACNRARAAYGLPPLPWLAQAIAVVNQPASPATAG</sequence>
<dbReference type="Pfam" id="PF03692">
    <property type="entry name" value="CxxCxxCC"/>
    <property type="match status" value="1"/>
</dbReference>
<reference evidence="2" key="1">
    <citation type="journal article" date="2019" name="Int. J. Syst. Evol. Microbiol.">
        <title>The Global Catalogue of Microorganisms (GCM) 10K type strain sequencing project: providing services to taxonomists for standard genome sequencing and annotation.</title>
        <authorList>
            <consortium name="The Broad Institute Genomics Platform"/>
            <consortium name="The Broad Institute Genome Sequencing Center for Infectious Disease"/>
            <person name="Wu L."/>
            <person name="Ma J."/>
        </authorList>
    </citation>
    <scope>NUCLEOTIDE SEQUENCE [LARGE SCALE GENOMIC DNA]</scope>
    <source>
        <strain evidence="2">JCM 32226</strain>
    </source>
</reference>